<comment type="caution">
    <text evidence="2">The sequence shown here is derived from an EMBL/GenBank/DDBJ whole genome shotgun (WGS) entry which is preliminary data.</text>
</comment>
<dbReference type="AlphaFoldDB" id="A0A437GWF4"/>
<accession>A0A437GWF4</accession>
<reference evidence="2 3" key="1">
    <citation type="submission" date="2018-12" db="EMBL/GenBank/DDBJ databases">
        <title>Croceicoccus ponticola sp. nov., a lipolytic bacterium isolated from seawater.</title>
        <authorList>
            <person name="Yoon J.-H."/>
        </authorList>
    </citation>
    <scope>NUCLEOTIDE SEQUENCE [LARGE SCALE GENOMIC DNA]</scope>
    <source>
        <strain evidence="2 3">GM-16</strain>
    </source>
</reference>
<dbReference type="InterPro" id="IPR041382">
    <property type="entry name" value="SH3_16"/>
</dbReference>
<feature type="domain" description="Bacterial dipeptidyl-peptidase SH3" evidence="1">
    <location>
        <begin position="64"/>
        <end position="110"/>
    </location>
</feature>
<sequence>MTNSSPANLEFASFSLSGPSRHVRDGNLPVRGDLAHIRLAGEVFVPHYAVPMPHRVIADAVLVAASRDDAAAIADVPAGTSFDVLDMAGAWAWGVVGENGPVGYLPIAGLESGGLESGKLEQA</sequence>
<dbReference type="RefSeq" id="WP_127612859.1">
    <property type="nucleotide sequence ID" value="NZ_RXOL01000004.1"/>
</dbReference>
<dbReference type="EMBL" id="RXOL01000004">
    <property type="protein sequence ID" value="RVQ66437.1"/>
    <property type="molecule type" value="Genomic_DNA"/>
</dbReference>
<keyword evidence="3" id="KW-1185">Reference proteome</keyword>
<evidence type="ECO:0000313" key="3">
    <source>
        <dbReference type="Proteomes" id="UP000283003"/>
    </source>
</evidence>
<proteinExistence type="predicted"/>
<protein>
    <submittedName>
        <fullName evidence="2">SH3 domain-containing protein</fullName>
    </submittedName>
</protein>
<name>A0A437GWF4_9SPHN</name>
<organism evidence="2 3">
    <name type="scientific">Croceicoccus ponticola</name>
    <dbReference type="NCBI Taxonomy" id="2217664"/>
    <lineage>
        <taxon>Bacteria</taxon>
        <taxon>Pseudomonadati</taxon>
        <taxon>Pseudomonadota</taxon>
        <taxon>Alphaproteobacteria</taxon>
        <taxon>Sphingomonadales</taxon>
        <taxon>Erythrobacteraceae</taxon>
        <taxon>Croceicoccus</taxon>
    </lineage>
</organism>
<dbReference type="Proteomes" id="UP000283003">
    <property type="component" value="Unassembled WGS sequence"/>
</dbReference>
<dbReference type="Pfam" id="PF18348">
    <property type="entry name" value="SH3_16"/>
    <property type="match status" value="1"/>
</dbReference>
<gene>
    <name evidence="2" type="ORF">EKN06_10450</name>
</gene>
<evidence type="ECO:0000259" key="1">
    <source>
        <dbReference type="Pfam" id="PF18348"/>
    </source>
</evidence>
<dbReference type="OrthoDB" id="9813368at2"/>
<evidence type="ECO:0000313" key="2">
    <source>
        <dbReference type="EMBL" id="RVQ66437.1"/>
    </source>
</evidence>